<keyword evidence="4 6" id="KW-0808">Transferase</keyword>
<dbReference type="PIRSF" id="PIRSF003078">
    <property type="entry name" value="GidB"/>
    <property type="match status" value="1"/>
</dbReference>
<gene>
    <name evidence="6" type="primary">rsmG</name>
    <name evidence="8" type="ORF">BJA5080_01709</name>
</gene>
<evidence type="ECO:0000256" key="1">
    <source>
        <dbReference type="ARBA" id="ARBA00022490"/>
    </source>
</evidence>
<dbReference type="NCBIfam" id="TIGR00138">
    <property type="entry name" value="rsmG_gidB"/>
    <property type="match status" value="1"/>
</dbReference>
<feature type="binding site" evidence="6">
    <location>
        <position position="133"/>
    </location>
    <ligand>
        <name>S-adenosyl-L-methionine</name>
        <dbReference type="ChEBI" id="CHEBI:59789"/>
    </ligand>
</feature>
<dbReference type="EC" id="2.1.1.170" evidence="6"/>
<dbReference type="Pfam" id="PF02527">
    <property type="entry name" value="GidB"/>
    <property type="match status" value="1"/>
</dbReference>
<dbReference type="AlphaFoldDB" id="A0A837C7U9"/>
<dbReference type="EMBL" id="ADOU02000007">
    <property type="protein sequence ID" value="KGJ65065.1"/>
    <property type="molecule type" value="Genomic_DNA"/>
</dbReference>
<comment type="caution">
    <text evidence="8">The sequence shown here is derived from an EMBL/GenBank/DDBJ whole genome shotgun (WGS) entry which is preliminary data.</text>
</comment>
<comment type="function">
    <text evidence="6">Specifically methylates the N7 position of guanine in position 527 of 16S rRNA.</text>
</comment>
<dbReference type="FunFam" id="3.40.50.150:FF:000834">
    <property type="entry name" value="Ribosomal RNA small subunit methyltransferase G"/>
    <property type="match status" value="1"/>
</dbReference>
<dbReference type="InterPro" id="IPR029063">
    <property type="entry name" value="SAM-dependent_MTases_sf"/>
</dbReference>
<dbReference type="CDD" id="cd02440">
    <property type="entry name" value="AdoMet_MTases"/>
    <property type="match status" value="1"/>
</dbReference>
<dbReference type="PANTHER" id="PTHR31760:SF0">
    <property type="entry name" value="S-ADENOSYL-L-METHIONINE-DEPENDENT METHYLTRANSFERASES SUPERFAMILY PROTEIN"/>
    <property type="match status" value="1"/>
</dbReference>
<evidence type="ECO:0000256" key="7">
    <source>
        <dbReference type="SAM" id="MobiDB-lite"/>
    </source>
</evidence>
<comment type="similarity">
    <text evidence="6">Belongs to the methyltransferase superfamily. RNA methyltransferase RsmG family.</text>
</comment>
<evidence type="ECO:0000256" key="3">
    <source>
        <dbReference type="ARBA" id="ARBA00022603"/>
    </source>
</evidence>
<dbReference type="InterPro" id="IPR003682">
    <property type="entry name" value="rRNA_ssu_MeTfrase_G"/>
</dbReference>
<feature type="binding site" evidence="6">
    <location>
        <position position="128"/>
    </location>
    <ligand>
        <name>S-adenosyl-L-methionine</name>
        <dbReference type="ChEBI" id="CHEBI:59789"/>
    </ligand>
</feature>
<dbReference type="Proteomes" id="UP000024900">
    <property type="component" value="Unassembled WGS sequence"/>
</dbReference>
<evidence type="ECO:0000256" key="6">
    <source>
        <dbReference type="HAMAP-Rule" id="MF_00074"/>
    </source>
</evidence>
<dbReference type="HAMAP" id="MF_00074">
    <property type="entry name" value="16SrRNA_methyltr_G"/>
    <property type="match status" value="1"/>
</dbReference>
<feature type="region of interest" description="Disordered" evidence="7">
    <location>
        <begin position="1"/>
        <end position="50"/>
    </location>
</feature>
<reference evidence="8 9" key="1">
    <citation type="journal article" date="2014" name="BMC Genomics">
        <title>Comparative genomics of Bradyrhizobium japonicum CPAC 15 and Bradyrhizobium diazoefficiens CPAC 7: elite model strains for understanding symbiotic performance with soybean.</title>
        <authorList>
            <person name="Siqueira A.F."/>
            <person name="Ormeno-Orrillo E."/>
            <person name="Souza R.C."/>
            <person name="Rodrigues E.P."/>
            <person name="Almeida L.G."/>
            <person name="Barcellos F.G."/>
            <person name="Batista J.S."/>
            <person name="Nakatami A.S."/>
            <person name="Martinez-Romero E."/>
            <person name="Vasconcelos A.T."/>
            <person name="Hungria M."/>
        </authorList>
    </citation>
    <scope>NUCLEOTIDE SEQUENCE [LARGE SCALE GENOMIC DNA]</scope>
    <source>
        <strain evidence="8 9">SEMIA 5080</strain>
    </source>
</reference>
<comment type="catalytic activity">
    <reaction evidence="6">
        <text>guanosine(527) in 16S rRNA + S-adenosyl-L-methionine = N(7)-methylguanosine(527) in 16S rRNA + S-adenosyl-L-homocysteine</text>
        <dbReference type="Rhea" id="RHEA:42732"/>
        <dbReference type="Rhea" id="RHEA-COMP:10209"/>
        <dbReference type="Rhea" id="RHEA-COMP:10210"/>
        <dbReference type="ChEBI" id="CHEBI:57856"/>
        <dbReference type="ChEBI" id="CHEBI:59789"/>
        <dbReference type="ChEBI" id="CHEBI:74269"/>
        <dbReference type="ChEBI" id="CHEBI:74480"/>
        <dbReference type="EC" id="2.1.1.170"/>
    </reaction>
</comment>
<keyword evidence="1 6" id="KW-0963">Cytoplasm</keyword>
<keyword evidence="5 6" id="KW-0949">S-adenosyl-L-methionine</keyword>
<dbReference type="PANTHER" id="PTHR31760">
    <property type="entry name" value="S-ADENOSYL-L-METHIONINE-DEPENDENT METHYLTRANSFERASES SUPERFAMILY PROTEIN"/>
    <property type="match status" value="1"/>
</dbReference>
<organism evidence="8 9">
    <name type="scientific">Bradyrhizobium diazoefficiens SEMIA 5080</name>
    <dbReference type="NCBI Taxonomy" id="754504"/>
    <lineage>
        <taxon>Bacteria</taxon>
        <taxon>Pseudomonadati</taxon>
        <taxon>Pseudomonadota</taxon>
        <taxon>Alphaproteobacteria</taxon>
        <taxon>Hyphomicrobiales</taxon>
        <taxon>Nitrobacteraceae</taxon>
        <taxon>Bradyrhizobium</taxon>
    </lineage>
</organism>
<keyword evidence="3 6" id="KW-0489">Methyltransferase</keyword>
<name>A0A837C7U9_9BRAD</name>
<feature type="binding site" evidence="6">
    <location>
        <position position="198"/>
    </location>
    <ligand>
        <name>S-adenosyl-L-methionine</name>
        <dbReference type="ChEBI" id="CHEBI:59789"/>
    </ligand>
</feature>
<sequence length="265" mass="28155">MKQRGPAGGRSSSPRPSSPKPSAPGSGAGEGPDGRSAPASQKINKASANDRSLDSVIAADKIAALKLAPVSRETEARLDRYIALLREWQAKTNLVAPSTLPHLWTRHIADSLQLVDLVPTARRWADLGSGGGFPGVVLACAMAETPGASVHLVERIAKKAAFLREAIRITTSPGVVHLAEIGDNVDRITGPVDCVTARALAPLHQLIGFAEPLMRQGAKALFPKGQDVEAELTEAAKYWNIQPQLHQSRTGDGWIVELNAAERRG</sequence>
<evidence type="ECO:0000256" key="4">
    <source>
        <dbReference type="ARBA" id="ARBA00022679"/>
    </source>
</evidence>
<protein>
    <recommendedName>
        <fullName evidence="6">Ribosomal RNA small subunit methyltransferase G</fullName>
        <ecNumber evidence="6">2.1.1.170</ecNumber>
    </recommendedName>
    <alternativeName>
        <fullName evidence="6">16S rRNA 7-methylguanosine methyltransferase</fullName>
        <shortName evidence="6">16S rRNA m7G methyltransferase</shortName>
    </alternativeName>
</protein>
<proteinExistence type="inferred from homology"/>
<accession>A0A837C7U9</accession>
<evidence type="ECO:0000256" key="2">
    <source>
        <dbReference type="ARBA" id="ARBA00022552"/>
    </source>
</evidence>
<keyword evidence="2 6" id="KW-0698">rRNA processing</keyword>
<dbReference type="Gene3D" id="3.40.50.150">
    <property type="entry name" value="Vaccinia Virus protein VP39"/>
    <property type="match status" value="1"/>
</dbReference>
<feature type="compositionally biased region" description="Polar residues" evidence="7">
    <location>
        <begin position="38"/>
        <end position="50"/>
    </location>
</feature>
<comment type="subcellular location">
    <subcellularLocation>
        <location evidence="6">Cytoplasm</location>
    </subcellularLocation>
</comment>
<evidence type="ECO:0000313" key="9">
    <source>
        <dbReference type="Proteomes" id="UP000024900"/>
    </source>
</evidence>
<comment type="caution">
    <text evidence="6">Lacks conserved residue(s) required for the propagation of feature annotation.</text>
</comment>
<dbReference type="GO" id="GO:0070043">
    <property type="term" value="F:rRNA (guanine-N7-)-methyltransferase activity"/>
    <property type="evidence" value="ECO:0007669"/>
    <property type="project" value="UniProtKB-UniRule"/>
</dbReference>
<dbReference type="SUPFAM" id="SSF53335">
    <property type="entry name" value="S-adenosyl-L-methionine-dependent methyltransferases"/>
    <property type="match status" value="1"/>
</dbReference>
<evidence type="ECO:0000256" key="5">
    <source>
        <dbReference type="ARBA" id="ARBA00022691"/>
    </source>
</evidence>
<evidence type="ECO:0000313" key="8">
    <source>
        <dbReference type="EMBL" id="KGJ65065.1"/>
    </source>
</evidence>
<dbReference type="GO" id="GO:0005829">
    <property type="term" value="C:cytosol"/>
    <property type="evidence" value="ECO:0007669"/>
    <property type="project" value="TreeGrafter"/>
</dbReference>